<keyword evidence="5" id="KW-1185">Reference proteome</keyword>
<feature type="compositionally biased region" description="Polar residues" evidence="1">
    <location>
        <begin position="171"/>
        <end position="180"/>
    </location>
</feature>
<protein>
    <submittedName>
        <fullName evidence="4">Uncharacterized protein</fullName>
    </submittedName>
</protein>
<evidence type="ECO:0000313" key="4">
    <source>
        <dbReference type="EMBL" id="KAJ8027558.1"/>
    </source>
</evidence>
<evidence type="ECO:0000256" key="2">
    <source>
        <dbReference type="SAM" id="Phobius"/>
    </source>
</evidence>
<gene>
    <name evidence="4" type="ORF">HOLleu_32729</name>
</gene>
<proteinExistence type="predicted"/>
<name>A0A9Q1BJ42_HOLLE</name>
<organism evidence="4 5">
    <name type="scientific">Holothuria leucospilota</name>
    <name type="common">Black long sea cucumber</name>
    <name type="synonym">Mertensiothuria leucospilota</name>
    <dbReference type="NCBI Taxonomy" id="206669"/>
    <lineage>
        <taxon>Eukaryota</taxon>
        <taxon>Metazoa</taxon>
        <taxon>Echinodermata</taxon>
        <taxon>Eleutherozoa</taxon>
        <taxon>Echinozoa</taxon>
        <taxon>Holothuroidea</taxon>
        <taxon>Aspidochirotacea</taxon>
        <taxon>Aspidochirotida</taxon>
        <taxon>Holothuriidae</taxon>
        <taxon>Holothuria</taxon>
    </lineage>
</organism>
<feature type="signal peptide" evidence="3">
    <location>
        <begin position="1"/>
        <end position="25"/>
    </location>
</feature>
<sequence length="446" mass="47745">MSNLTRPFCFLILTFGLQISSIARSQTATSPTTIPGTDTPTSTTVTTSANSTLYILIGVTAITIFLLFLACCLVWINIKRAGLDLKALDNRQASSKVPDVAERYEILPAGKPIKIEIEEGDGLSNLKTVEAAQVLVESIANPAYVSAGPDEEPPYEIVSSSTKGQTSSTQDLSVADQTYAQPDAIDNKTNNKILADGGDSSVENPKSSDPNDEGNNTAANEVDVMYAKPVPKSERPPSQPFKIEGKDDDGLSNSKIVEAALFLGESIDNPADVSAGPDEEPPYEIVSSSTKGQTSSTQDLSVADQTYAEPDAIDNKTNNKILADGGDPSVESPNSTDPNDESKNTATNETDVIYAQPVPKSERCPSQKDTSRGSCTTVHKTNHLKKEEGELRRDGDSTDLKEEEEPRGDRTSIDLGDLASTMATFPSFGTRKLSLLLNEEEETTTL</sequence>
<feature type="transmembrane region" description="Helical" evidence="2">
    <location>
        <begin position="51"/>
        <end position="76"/>
    </location>
</feature>
<feature type="compositionally biased region" description="Basic and acidic residues" evidence="1">
    <location>
        <begin position="360"/>
        <end position="371"/>
    </location>
</feature>
<keyword evidence="3" id="KW-0732">Signal</keyword>
<reference evidence="4" key="1">
    <citation type="submission" date="2021-10" db="EMBL/GenBank/DDBJ databases">
        <title>Tropical sea cucumber genome reveals ecological adaptation and Cuvierian tubules defense mechanism.</title>
        <authorList>
            <person name="Chen T."/>
        </authorList>
    </citation>
    <scope>NUCLEOTIDE SEQUENCE</scope>
    <source>
        <strain evidence="4">Nanhai2018</strain>
        <tissue evidence="4">Muscle</tissue>
    </source>
</reference>
<feature type="chain" id="PRO_5040134387" evidence="3">
    <location>
        <begin position="26"/>
        <end position="446"/>
    </location>
</feature>
<keyword evidence="2" id="KW-0812">Transmembrane</keyword>
<evidence type="ECO:0000313" key="5">
    <source>
        <dbReference type="Proteomes" id="UP001152320"/>
    </source>
</evidence>
<feature type="compositionally biased region" description="Polar residues" evidence="1">
    <location>
        <begin position="201"/>
        <end position="219"/>
    </location>
</feature>
<dbReference type="EMBL" id="JAIZAY010000016">
    <property type="protein sequence ID" value="KAJ8027558.1"/>
    <property type="molecule type" value="Genomic_DNA"/>
</dbReference>
<dbReference type="Proteomes" id="UP001152320">
    <property type="component" value="Chromosome 16"/>
</dbReference>
<keyword evidence="2" id="KW-1133">Transmembrane helix</keyword>
<evidence type="ECO:0000256" key="1">
    <source>
        <dbReference type="SAM" id="MobiDB-lite"/>
    </source>
</evidence>
<dbReference type="AlphaFoldDB" id="A0A9Q1BJ42"/>
<comment type="caution">
    <text evidence="4">The sequence shown here is derived from an EMBL/GenBank/DDBJ whole genome shotgun (WGS) entry which is preliminary data.</text>
</comment>
<feature type="region of interest" description="Disordered" evidence="1">
    <location>
        <begin position="145"/>
        <end position="252"/>
    </location>
</feature>
<keyword evidence="2" id="KW-0472">Membrane</keyword>
<evidence type="ECO:0000256" key="3">
    <source>
        <dbReference type="SAM" id="SignalP"/>
    </source>
</evidence>
<feature type="compositionally biased region" description="Low complexity" evidence="1">
    <location>
        <begin position="287"/>
        <end position="298"/>
    </location>
</feature>
<feature type="compositionally biased region" description="Low complexity" evidence="1">
    <location>
        <begin position="159"/>
        <end position="170"/>
    </location>
</feature>
<feature type="region of interest" description="Disordered" evidence="1">
    <location>
        <begin position="268"/>
        <end position="414"/>
    </location>
</feature>
<feature type="compositionally biased region" description="Basic and acidic residues" evidence="1">
    <location>
        <begin position="384"/>
        <end position="400"/>
    </location>
</feature>
<accession>A0A9Q1BJ42</accession>